<reference evidence="8 9" key="1">
    <citation type="submission" date="2019-02" db="EMBL/GenBank/DDBJ databases">
        <title>Deep-cultivation of Planctomycetes and their phenomic and genomic characterization uncovers novel biology.</title>
        <authorList>
            <person name="Wiegand S."/>
            <person name="Jogler M."/>
            <person name="Boedeker C."/>
            <person name="Pinto D."/>
            <person name="Vollmers J."/>
            <person name="Rivas-Marin E."/>
            <person name="Kohn T."/>
            <person name="Peeters S.H."/>
            <person name="Heuer A."/>
            <person name="Rast P."/>
            <person name="Oberbeckmann S."/>
            <person name="Bunk B."/>
            <person name="Jeske O."/>
            <person name="Meyerdierks A."/>
            <person name="Storesund J.E."/>
            <person name="Kallscheuer N."/>
            <person name="Luecker S."/>
            <person name="Lage O.M."/>
            <person name="Pohl T."/>
            <person name="Merkel B.J."/>
            <person name="Hornburger P."/>
            <person name="Mueller R.-W."/>
            <person name="Bruemmer F."/>
            <person name="Labrenz M."/>
            <person name="Spormann A.M."/>
            <person name="Op den Camp H."/>
            <person name="Overmann J."/>
            <person name="Amann R."/>
            <person name="Jetten M.S.M."/>
            <person name="Mascher T."/>
            <person name="Medema M.H."/>
            <person name="Devos D.P."/>
            <person name="Kaster A.-K."/>
            <person name="Ovreas L."/>
            <person name="Rohde M."/>
            <person name="Galperin M.Y."/>
            <person name="Jogler C."/>
        </authorList>
    </citation>
    <scope>NUCLEOTIDE SEQUENCE [LARGE SCALE GENOMIC DNA]</scope>
    <source>
        <strain evidence="8 9">Pan216</strain>
    </source>
</reference>
<feature type="signal peptide" evidence="5">
    <location>
        <begin position="1"/>
        <end position="24"/>
    </location>
</feature>
<feature type="domain" description="EF-hand" evidence="6">
    <location>
        <begin position="130"/>
        <end position="157"/>
    </location>
</feature>
<keyword evidence="1 4" id="KW-0349">Heme</keyword>
<dbReference type="Proteomes" id="UP000317093">
    <property type="component" value="Chromosome"/>
</dbReference>
<dbReference type="PROSITE" id="PS00018">
    <property type="entry name" value="EF_HAND_1"/>
    <property type="match status" value="1"/>
</dbReference>
<evidence type="ECO:0000259" key="6">
    <source>
        <dbReference type="PROSITE" id="PS50222"/>
    </source>
</evidence>
<dbReference type="PANTHER" id="PTHR33546:SF1">
    <property type="entry name" value="LARGE, MULTIFUNCTIONAL SECRETED PROTEIN"/>
    <property type="match status" value="1"/>
</dbReference>
<evidence type="ECO:0000256" key="4">
    <source>
        <dbReference type="PROSITE-ProRule" id="PRU00433"/>
    </source>
</evidence>
<dbReference type="InterPro" id="IPR009056">
    <property type="entry name" value="Cyt_c-like_dom"/>
</dbReference>
<dbReference type="NCBIfam" id="TIGR02603">
    <property type="entry name" value="CxxCH_TIGR02603"/>
    <property type="match status" value="1"/>
</dbReference>
<evidence type="ECO:0000256" key="1">
    <source>
        <dbReference type="ARBA" id="ARBA00022617"/>
    </source>
</evidence>
<evidence type="ECO:0000256" key="3">
    <source>
        <dbReference type="ARBA" id="ARBA00023004"/>
    </source>
</evidence>
<evidence type="ECO:0000313" key="8">
    <source>
        <dbReference type="EMBL" id="QDU61059.1"/>
    </source>
</evidence>
<keyword evidence="5" id="KW-0732">Signal</keyword>
<feature type="domain" description="Cytochrome c" evidence="7">
    <location>
        <begin position="718"/>
        <end position="859"/>
    </location>
</feature>
<dbReference type="KEGG" id="knv:Pan216_19120"/>
<dbReference type="PROSITE" id="PS51007">
    <property type="entry name" value="CYTC"/>
    <property type="match status" value="1"/>
</dbReference>
<dbReference type="InterPro" id="IPR013427">
    <property type="entry name" value="Haem-bd_dom_put"/>
</dbReference>
<evidence type="ECO:0000259" key="7">
    <source>
        <dbReference type="PROSITE" id="PS51007"/>
    </source>
</evidence>
<dbReference type="Gene3D" id="1.10.760.10">
    <property type="entry name" value="Cytochrome c-like domain"/>
    <property type="match status" value="1"/>
</dbReference>
<dbReference type="AlphaFoldDB" id="A0A518B252"/>
<dbReference type="InterPro" id="IPR011042">
    <property type="entry name" value="6-blade_b-propeller_TolB-like"/>
</dbReference>
<dbReference type="Gene3D" id="2.120.10.30">
    <property type="entry name" value="TolB, C-terminal domain"/>
    <property type="match status" value="1"/>
</dbReference>
<accession>A0A518B252</accession>
<dbReference type="InterPro" id="IPR002048">
    <property type="entry name" value="EF_hand_dom"/>
</dbReference>
<dbReference type="EMBL" id="CP036279">
    <property type="protein sequence ID" value="QDU61059.1"/>
    <property type="molecule type" value="Genomic_DNA"/>
</dbReference>
<dbReference type="GO" id="GO:0005509">
    <property type="term" value="F:calcium ion binding"/>
    <property type="evidence" value="ECO:0007669"/>
    <property type="project" value="InterPro"/>
</dbReference>
<dbReference type="GO" id="GO:0020037">
    <property type="term" value="F:heme binding"/>
    <property type="evidence" value="ECO:0007669"/>
    <property type="project" value="InterPro"/>
</dbReference>
<evidence type="ECO:0000256" key="5">
    <source>
        <dbReference type="SAM" id="SignalP"/>
    </source>
</evidence>
<keyword evidence="3 4" id="KW-0408">Iron</keyword>
<organism evidence="8 9">
    <name type="scientific">Kolteria novifilia</name>
    <dbReference type="NCBI Taxonomy" id="2527975"/>
    <lineage>
        <taxon>Bacteria</taxon>
        <taxon>Pseudomonadati</taxon>
        <taxon>Planctomycetota</taxon>
        <taxon>Planctomycetia</taxon>
        <taxon>Kolteriales</taxon>
        <taxon>Kolteriaceae</taxon>
        <taxon>Kolteria</taxon>
    </lineage>
</organism>
<evidence type="ECO:0000313" key="9">
    <source>
        <dbReference type="Proteomes" id="UP000317093"/>
    </source>
</evidence>
<dbReference type="InterPro" id="IPR011041">
    <property type="entry name" value="Quinoprot_gluc/sorb_DH_b-prop"/>
</dbReference>
<keyword evidence="9" id="KW-1185">Reference proteome</keyword>
<evidence type="ECO:0000256" key="2">
    <source>
        <dbReference type="ARBA" id="ARBA00022723"/>
    </source>
</evidence>
<sequence precursor="true">MKQLLAITVATLATFVVHGSGAQAAEPKKEARTTPAEELKLPEGFKAEVVYNVPRDQQGSWVALTVDDQGRIIAADQGDKGLYLITPSKPGEGEKGTTVEKIPVDISNAHGLLWAFDSLYVMRNGKGSGLWRVTDSDGDGKLDKSELIMPLQGAGEHGPHAIILSEDGKSLLVCAGNHTEVPADLTKTRVPTNWGEDLLLPRQPDARGHARGRMAPGGWVAKVSPDGKERELISTGYRNEYDIALDRDGEIFTFDSDMEWDFGLPWYRPTRINHVVSGSEFGWRNGSGKFPEYYADSLPSVVDIGPASPTGVLFGYGAKFPKRWEDAFYILDWTYGTIWAAHLKPEGASYTGNVEQFVVGKPLPVTDGVVGKDGALYFAVGGRGTQSGLYRITYDGKDDGTESFTSIKENPDHQLRKKLEAFHGQEDPAALESAWQHLNHSDRFIRHAARMAIEAQPAESWQRKVLDKASSANPQQLITAMVALARQGDPSLQAELLGKLGELDLASLPKPQLVEALRAYALCFIRMGEPSGELRQQVIAKLDPLYPNSDSTANKELGRVLIYLQAPSAPAKTLEVIKNLPPQPKPQWLTSLALNDQYGERAQSMLDNMPPTDGVYYAFILRNAKEGWTLPLRKEYFQYLVKASKMPGGHSFAGYLENMREEALRSMPQNQRVALGELITVDLFPKPDFEVTPPKGPGREWTVASAIDAVKKVGLKKRNFKKGRNLFHALKCVDCHRFDGTGGMVGPDLTPVSGKFSLKDMLEAIIEPSKVISDQFASSIVLTVDGETFTGVVVDIEPSNPEAELLIYTSDVSKPPIKVAKGDVELMKRSPTSQMPKDVANQLSDKELADLVAYLLSGGNERSPMFRK</sequence>
<dbReference type="InterPro" id="IPR036909">
    <property type="entry name" value="Cyt_c-like_dom_sf"/>
</dbReference>
<dbReference type="SUPFAM" id="SSF50952">
    <property type="entry name" value="Soluble quinoprotein glucose dehydrogenase"/>
    <property type="match status" value="1"/>
</dbReference>
<dbReference type="InterPro" id="IPR018247">
    <property type="entry name" value="EF_Hand_1_Ca_BS"/>
</dbReference>
<protein>
    <submittedName>
        <fullName evidence="8">Cytochrome c</fullName>
    </submittedName>
</protein>
<name>A0A518B252_9BACT</name>
<dbReference type="RefSeq" id="WP_419193443.1">
    <property type="nucleotide sequence ID" value="NZ_CP036279.1"/>
</dbReference>
<dbReference type="PANTHER" id="PTHR33546">
    <property type="entry name" value="LARGE, MULTIFUNCTIONAL SECRETED PROTEIN-RELATED"/>
    <property type="match status" value="1"/>
</dbReference>
<keyword evidence="2 4" id="KW-0479">Metal-binding</keyword>
<dbReference type="PROSITE" id="PS50222">
    <property type="entry name" value="EF_HAND_2"/>
    <property type="match status" value="1"/>
</dbReference>
<gene>
    <name evidence="8" type="ORF">Pan216_19120</name>
</gene>
<dbReference type="GO" id="GO:0009055">
    <property type="term" value="F:electron transfer activity"/>
    <property type="evidence" value="ECO:0007669"/>
    <property type="project" value="InterPro"/>
</dbReference>
<dbReference type="SUPFAM" id="SSF46626">
    <property type="entry name" value="Cytochrome c"/>
    <property type="match status" value="1"/>
</dbReference>
<feature type="chain" id="PRO_5021790241" evidence="5">
    <location>
        <begin position="25"/>
        <end position="868"/>
    </location>
</feature>
<proteinExistence type="predicted"/>